<evidence type="ECO:0000259" key="3">
    <source>
        <dbReference type="Pfam" id="PF18142"/>
    </source>
</evidence>
<dbReference type="NCBIfam" id="NF033635">
    <property type="entry name" value="SLATT_fungal"/>
    <property type="match status" value="1"/>
</dbReference>
<dbReference type="AlphaFoldDB" id="A0AAN6Q0N5"/>
<evidence type="ECO:0000313" key="5">
    <source>
        <dbReference type="Proteomes" id="UP001305647"/>
    </source>
</evidence>
<keyword evidence="5" id="KW-1185">Reference proteome</keyword>
<dbReference type="PANTHER" id="PTHR38793">
    <property type="entry name" value="SLATT_FUNGAL DOMAIN-CONTAINING PROTEIN-RELATED"/>
    <property type="match status" value="1"/>
</dbReference>
<dbReference type="InterPro" id="IPR041622">
    <property type="entry name" value="SLATT_fungi"/>
</dbReference>
<keyword evidence="2" id="KW-1133">Transmembrane helix</keyword>
<proteinExistence type="predicted"/>
<accession>A0AAN6Q0N5</accession>
<evidence type="ECO:0000256" key="1">
    <source>
        <dbReference type="SAM" id="MobiDB-lite"/>
    </source>
</evidence>
<dbReference type="Pfam" id="PF18142">
    <property type="entry name" value="SLATT_fungal"/>
    <property type="match status" value="1"/>
</dbReference>
<name>A0AAN6Q0N5_9PEZI</name>
<evidence type="ECO:0000256" key="2">
    <source>
        <dbReference type="SAM" id="Phobius"/>
    </source>
</evidence>
<feature type="compositionally biased region" description="Basic and acidic residues" evidence="1">
    <location>
        <begin position="441"/>
        <end position="450"/>
    </location>
</feature>
<feature type="domain" description="SMODS and SLOG-associating 2TM effector" evidence="3">
    <location>
        <begin position="99"/>
        <end position="216"/>
    </location>
</feature>
<dbReference type="PANTHER" id="PTHR38793:SF3">
    <property type="entry name" value="SMODS AND SLOG-ASSOCIATING 2TM EFFECTOR DOMAIN-CONTAINING PROTEIN"/>
    <property type="match status" value="1"/>
</dbReference>
<keyword evidence="2" id="KW-0472">Membrane</keyword>
<reference evidence="4" key="2">
    <citation type="submission" date="2023-05" db="EMBL/GenBank/DDBJ databases">
        <authorList>
            <consortium name="Lawrence Berkeley National Laboratory"/>
            <person name="Steindorff A."/>
            <person name="Hensen N."/>
            <person name="Bonometti L."/>
            <person name="Westerberg I."/>
            <person name="Brannstrom I.O."/>
            <person name="Guillou S."/>
            <person name="Cros-Aarteil S."/>
            <person name="Calhoun S."/>
            <person name="Haridas S."/>
            <person name="Kuo A."/>
            <person name="Mondo S."/>
            <person name="Pangilinan J."/>
            <person name="Riley R."/>
            <person name="Labutti K."/>
            <person name="Andreopoulos B."/>
            <person name="Lipzen A."/>
            <person name="Chen C."/>
            <person name="Yanf M."/>
            <person name="Daum C."/>
            <person name="Ng V."/>
            <person name="Clum A."/>
            <person name="Ohm R."/>
            <person name="Martin F."/>
            <person name="Silar P."/>
            <person name="Natvig D."/>
            <person name="Lalanne C."/>
            <person name="Gautier V."/>
            <person name="Ament-Velasquez S.L."/>
            <person name="Kruys A."/>
            <person name="Hutchinson M.I."/>
            <person name="Powell A.J."/>
            <person name="Barry K."/>
            <person name="Miller A.N."/>
            <person name="Grigoriev I.V."/>
            <person name="Debuchy R."/>
            <person name="Gladieux P."/>
            <person name="Thoren M.H."/>
            <person name="Johannesson H."/>
        </authorList>
    </citation>
    <scope>NUCLEOTIDE SEQUENCE</scope>
    <source>
        <strain evidence="4">CBS 757.83</strain>
    </source>
</reference>
<keyword evidence="2" id="KW-0812">Transmembrane</keyword>
<sequence>MASSFVQSLKRLVIPSRRVLHAGSRTRPDEEQATNVDSSFLGSSTLAPSHIHTGAPGHRVSGDDSLALFRLMLGITIAPHLGFDSSTARPADNVGLYARVVHSEQTAKDNYKVFSAALNACYFLQIIVAAALTAMGAANADNKGITALGSINVVLAGFLSYLKGSGYPARFKQNASEWKKVREYIEHRERDFSYEHCTLDVYEVVDKIRDMYEQTKLEIQLNTPEAASPNMSQGGQGVDKAKADAIASKLHGLEDTFKKMRGHAGAAEAKSDDVLAKVRSLGEAAHAKVSGGVDVKSHADEVASKLRPGIDDAANKVGAVSETVEAKSTDFLSRLRSLEDTIDRVKGSVDKTVHAGQEAAQGAAQGVRDGIERTVHTGQEAAQGAAQHARDTVEKTVQSGQEAAHGAAQGAAQNVALAVQEREKEAAAGLRAVGKAVSMEVEERRPRAPREVSISLGGGNVEAEASFRK</sequence>
<feature type="region of interest" description="Disordered" evidence="1">
    <location>
        <begin position="440"/>
        <end position="469"/>
    </location>
</feature>
<feature type="transmembrane region" description="Helical" evidence="2">
    <location>
        <begin position="116"/>
        <end position="138"/>
    </location>
</feature>
<gene>
    <name evidence="4" type="ORF">N658DRAFT_496586</name>
</gene>
<protein>
    <recommendedName>
        <fullName evidence="3">SMODS and SLOG-associating 2TM effector domain-containing protein</fullName>
    </recommendedName>
</protein>
<comment type="caution">
    <text evidence="4">The sequence shown here is derived from an EMBL/GenBank/DDBJ whole genome shotgun (WGS) entry which is preliminary data.</text>
</comment>
<dbReference type="Proteomes" id="UP001305647">
    <property type="component" value="Unassembled WGS sequence"/>
</dbReference>
<feature type="transmembrane region" description="Helical" evidence="2">
    <location>
        <begin position="144"/>
        <end position="162"/>
    </location>
</feature>
<reference evidence="4" key="1">
    <citation type="journal article" date="2023" name="Mol. Phylogenet. Evol.">
        <title>Genome-scale phylogeny and comparative genomics of the fungal order Sordariales.</title>
        <authorList>
            <person name="Hensen N."/>
            <person name="Bonometti L."/>
            <person name="Westerberg I."/>
            <person name="Brannstrom I.O."/>
            <person name="Guillou S."/>
            <person name="Cros-Aarteil S."/>
            <person name="Calhoun S."/>
            <person name="Haridas S."/>
            <person name="Kuo A."/>
            <person name="Mondo S."/>
            <person name="Pangilinan J."/>
            <person name="Riley R."/>
            <person name="LaButti K."/>
            <person name="Andreopoulos B."/>
            <person name="Lipzen A."/>
            <person name="Chen C."/>
            <person name="Yan M."/>
            <person name="Daum C."/>
            <person name="Ng V."/>
            <person name="Clum A."/>
            <person name="Steindorff A."/>
            <person name="Ohm R.A."/>
            <person name="Martin F."/>
            <person name="Silar P."/>
            <person name="Natvig D.O."/>
            <person name="Lalanne C."/>
            <person name="Gautier V."/>
            <person name="Ament-Velasquez S.L."/>
            <person name="Kruys A."/>
            <person name="Hutchinson M.I."/>
            <person name="Powell A.J."/>
            <person name="Barry K."/>
            <person name="Miller A.N."/>
            <person name="Grigoriev I.V."/>
            <person name="Debuchy R."/>
            <person name="Gladieux P."/>
            <person name="Hiltunen Thoren M."/>
            <person name="Johannesson H."/>
        </authorList>
    </citation>
    <scope>NUCLEOTIDE SEQUENCE</scope>
    <source>
        <strain evidence="4">CBS 757.83</strain>
    </source>
</reference>
<dbReference type="EMBL" id="MU863636">
    <property type="protein sequence ID" value="KAK4101288.1"/>
    <property type="molecule type" value="Genomic_DNA"/>
</dbReference>
<organism evidence="4 5">
    <name type="scientific">Parathielavia hyrcaniae</name>
    <dbReference type="NCBI Taxonomy" id="113614"/>
    <lineage>
        <taxon>Eukaryota</taxon>
        <taxon>Fungi</taxon>
        <taxon>Dikarya</taxon>
        <taxon>Ascomycota</taxon>
        <taxon>Pezizomycotina</taxon>
        <taxon>Sordariomycetes</taxon>
        <taxon>Sordariomycetidae</taxon>
        <taxon>Sordariales</taxon>
        <taxon>Chaetomiaceae</taxon>
        <taxon>Parathielavia</taxon>
    </lineage>
</organism>
<evidence type="ECO:0000313" key="4">
    <source>
        <dbReference type="EMBL" id="KAK4101288.1"/>
    </source>
</evidence>
<dbReference type="Gene3D" id="1.20.120.20">
    <property type="entry name" value="Apolipoprotein"/>
    <property type="match status" value="1"/>
</dbReference>